<dbReference type="AlphaFoldDB" id="A0A0W0SE65"/>
<dbReference type="PANTHER" id="PTHR24198">
    <property type="entry name" value="ANKYRIN REPEAT AND PROTEIN KINASE DOMAIN-CONTAINING PROTEIN"/>
    <property type="match status" value="1"/>
</dbReference>
<dbReference type="PANTHER" id="PTHR24198:SF165">
    <property type="entry name" value="ANKYRIN REPEAT-CONTAINING PROTEIN-RELATED"/>
    <property type="match status" value="1"/>
</dbReference>
<evidence type="ECO:0000256" key="4">
    <source>
        <dbReference type="SAM" id="MobiDB-lite"/>
    </source>
</evidence>
<name>A0A0W0SE65_9GAMM</name>
<sequence length="517" mass="58148">MSSSQEAQARYGSALLDAVIAEKFELAGELLKAGAATHYYILRTGNNLLHFLLMKEGQEELLTKVIDVANEATLKLKNKAGETPILLAAKSGRWDVVKLLATKLGKTNINDSLQYQEVSKLAEKEGKKDIVQQLESLKSEYSWETITVEQLRTLLQSMPAIREEKVSDGKNPIEKSLLEKRWDFIAVFAEFPVNSSQEAQARYGSALLCAVIDDKFELAEKLLKAGAATHYYMPGTGNNLLHFLLMKKGQDELLTKVIDVADEITLKLKNKAGETPILLAAKLGHWDVVKYLADKSGRIDITALSSDDKQYKEVIRLAIENNHLEIVDQLISYGPLQQNSEGLTPLMTAVKNKDIDLINQVLSYKIFTTADCIKAYSLAQEHPDAYPVETIQRLKESVDKGFFSEFQKIYGALYDAQSSLFKQKKNTCSTWEDVLEYVQQHPHSRSAEAVELTKKFIETNDKKALVKAVHQFGYEHSSSLGLFKRSKNKQGLEENFEETYDTADENSRTGVIRRNLK</sequence>
<gene>
    <name evidence="5" type="ORF">Lbru_1753</name>
</gene>
<dbReference type="STRING" id="29422.Lbru_1753"/>
<evidence type="ECO:0000256" key="1">
    <source>
        <dbReference type="ARBA" id="ARBA00022737"/>
    </source>
</evidence>
<dbReference type="OrthoDB" id="5636137at2"/>
<keyword evidence="2 3" id="KW-0040">ANK repeat</keyword>
<dbReference type="SUPFAM" id="SSF48403">
    <property type="entry name" value="Ankyrin repeat"/>
    <property type="match status" value="1"/>
</dbReference>
<organism evidence="5 6">
    <name type="scientific">Legionella brunensis</name>
    <dbReference type="NCBI Taxonomy" id="29422"/>
    <lineage>
        <taxon>Bacteria</taxon>
        <taxon>Pseudomonadati</taxon>
        <taxon>Pseudomonadota</taxon>
        <taxon>Gammaproteobacteria</taxon>
        <taxon>Legionellales</taxon>
        <taxon>Legionellaceae</taxon>
        <taxon>Legionella</taxon>
    </lineage>
</organism>
<reference evidence="5 6" key="1">
    <citation type="submission" date="2015-11" db="EMBL/GenBank/DDBJ databases">
        <title>Genomic analysis of 38 Legionella species identifies large and diverse effector repertoires.</title>
        <authorList>
            <person name="Burstein D."/>
            <person name="Amaro F."/>
            <person name="Zusman T."/>
            <person name="Lifshitz Z."/>
            <person name="Cohen O."/>
            <person name="Gilbert J.A."/>
            <person name="Pupko T."/>
            <person name="Shuman H.A."/>
            <person name="Segal G."/>
        </authorList>
    </citation>
    <scope>NUCLEOTIDE SEQUENCE [LARGE SCALE GENOMIC DNA]</scope>
    <source>
        <strain evidence="5 6">ATCC 43878</strain>
    </source>
</reference>
<feature type="repeat" description="ANK" evidence="3">
    <location>
        <begin position="80"/>
        <end position="112"/>
    </location>
</feature>
<evidence type="ECO:0000313" key="5">
    <source>
        <dbReference type="EMBL" id="KTC81763.1"/>
    </source>
</evidence>
<protein>
    <submittedName>
        <fullName evidence="5">Ankyrin repeats (3 copies)</fullName>
    </submittedName>
</protein>
<accession>A0A0W0SE65</accession>
<dbReference type="InterPro" id="IPR002110">
    <property type="entry name" value="Ankyrin_rpt"/>
</dbReference>
<keyword evidence="1" id="KW-0677">Repeat</keyword>
<feature type="repeat" description="ANK" evidence="3">
    <location>
        <begin position="272"/>
        <end position="304"/>
    </location>
</feature>
<dbReference type="InterPro" id="IPR036770">
    <property type="entry name" value="Ankyrin_rpt-contain_sf"/>
</dbReference>
<feature type="region of interest" description="Disordered" evidence="4">
    <location>
        <begin position="498"/>
        <end position="517"/>
    </location>
</feature>
<dbReference type="SMART" id="SM00248">
    <property type="entry name" value="ANK"/>
    <property type="match status" value="7"/>
</dbReference>
<dbReference type="Gene3D" id="1.25.40.20">
    <property type="entry name" value="Ankyrin repeat-containing domain"/>
    <property type="match status" value="2"/>
</dbReference>
<dbReference type="Proteomes" id="UP000054742">
    <property type="component" value="Unassembled WGS sequence"/>
</dbReference>
<dbReference type="Pfam" id="PF00023">
    <property type="entry name" value="Ank"/>
    <property type="match status" value="2"/>
</dbReference>
<dbReference type="PROSITE" id="PS50088">
    <property type="entry name" value="ANK_REPEAT"/>
    <property type="match status" value="2"/>
</dbReference>
<comment type="caution">
    <text evidence="5">The sequence shown here is derived from an EMBL/GenBank/DDBJ whole genome shotgun (WGS) entry which is preliminary data.</text>
</comment>
<keyword evidence="6" id="KW-1185">Reference proteome</keyword>
<dbReference type="PATRIC" id="fig|29422.6.peg.1867"/>
<proteinExistence type="predicted"/>
<evidence type="ECO:0000256" key="3">
    <source>
        <dbReference type="PROSITE-ProRule" id="PRU00023"/>
    </source>
</evidence>
<evidence type="ECO:0000256" key="2">
    <source>
        <dbReference type="ARBA" id="ARBA00023043"/>
    </source>
</evidence>
<dbReference type="Pfam" id="PF12796">
    <property type="entry name" value="Ank_2"/>
    <property type="match status" value="1"/>
</dbReference>
<evidence type="ECO:0000313" key="6">
    <source>
        <dbReference type="Proteomes" id="UP000054742"/>
    </source>
</evidence>
<dbReference type="PROSITE" id="PS50297">
    <property type="entry name" value="ANK_REP_REGION"/>
    <property type="match status" value="1"/>
</dbReference>
<dbReference type="EMBL" id="LNXV01000025">
    <property type="protein sequence ID" value="KTC81763.1"/>
    <property type="molecule type" value="Genomic_DNA"/>
</dbReference>